<evidence type="ECO:0000313" key="7">
    <source>
        <dbReference type="EMBL" id="PHK99857.1"/>
    </source>
</evidence>
<comment type="similarity">
    <text evidence="1">Belongs to the pectinesterase family.</text>
</comment>
<name>A0A2G0CIV5_9BACT</name>
<dbReference type="EMBL" id="PDLO01000001">
    <property type="protein sequence ID" value="PHK99857.1"/>
    <property type="molecule type" value="Genomic_DNA"/>
</dbReference>
<dbReference type="GO" id="GO:0009279">
    <property type="term" value="C:cell outer membrane"/>
    <property type="evidence" value="ECO:0007669"/>
    <property type="project" value="TreeGrafter"/>
</dbReference>
<feature type="domain" description="Pectinesterase catalytic" evidence="6">
    <location>
        <begin position="25"/>
        <end position="307"/>
    </location>
</feature>
<proteinExistence type="inferred from homology"/>
<keyword evidence="5" id="KW-0732">Signal</keyword>
<evidence type="ECO:0000256" key="5">
    <source>
        <dbReference type="RuleBase" id="RU000589"/>
    </source>
</evidence>
<dbReference type="GO" id="GO:0045490">
    <property type="term" value="P:pectin catabolic process"/>
    <property type="evidence" value="ECO:0007669"/>
    <property type="project" value="UniProtKB-UniRule"/>
</dbReference>
<dbReference type="Proteomes" id="UP000226437">
    <property type="component" value="Unassembled WGS sequence"/>
</dbReference>
<evidence type="ECO:0000313" key="8">
    <source>
        <dbReference type="Proteomes" id="UP000226437"/>
    </source>
</evidence>
<comment type="pathway">
    <text evidence="5">Glycan metabolism; pectin degradation; 2-dehydro-3-deoxy-D-gluconate from pectin: step 1/5.</text>
</comment>
<reference evidence="7 8" key="1">
    <citation type="submission" date="2017-10" db="EMBL/GenBank/DDBJ databases">
        <title>The draft genome sequence of Lewinella marina KCTC 32374.</title>
        <authorList>
            <person name="Wang K."/>
        </authorList>
    </citation>
    <scope>NUCLEOTIDE SEQUENCE [LARGE SCALE GENOMIC DNA]</scope>
    <source>
        <strain evidence="7 8">MKG-38</strain>
    </source>
</reference>
<dbReference type="GO" id="GO:0030599">
    <property type="term" value="F:pectinesterase activity"/>
    <property type="evidence" value="ECO:0007669"/>
    <property type="project" value="UniProtKB-UniRule"/>
</dbReference>
<evidence type="ECO:0000259" key="6">
    <source>
        <dbReference type="Pfam" id="PF01095"/>
    </source>
</evidence>
<protein>
    <recommendedName>
        <fullName evidence="5">Pectinesterase</fullName>
        <ecNumber evidence="5">3.1.1.11</ecNumber>
    </recommendedName>
</protein>
<evidence type="ECO:0000256" key="3">
    <source>
        <dbReference type="ARBA" id="ARBA00023085"/>
    </source>
</evidence>
<feature type="active site" evidence="4">
    <location>
        <position position="178"/>
    </location>
</feature>
<keyword evidence="2 5" id="KW-0378">Hydrolase</keyword>
<dbReference type="InterPro" id="IPR033131">
    <property type="entry name" value="Pectinesterase_Asp_AS"/>
</dbReference>
<dbReference type="EC" id="3.1.1.11" evidence="5"/>
<dbReference type="InterPro" id="IPR011050">
    <property type="entry name" value="Pectin_lyase_fold/virulence"/>
</dbReference>
<accession>A0A2G0CIV5</accession>
<gene>
    <name evidence="7" type="ORF">CGL56_02090</name>
</gene>
<dbReference type="Gene3D" id="2.160.20.10">
    <property type="entry name" value="Single-stranded right-handed beta-helix, Pectin lyase-like"/>
    <property type="match status" value="1"/>
</dbReference>
<organism evidence="7 8">
    <name type="scientific">Neolewinella marina</name>
    <dbReference type="NCBI Taxonomy" id="438751"/>
    <lineage>
        <taxon>Bacteria</taxon>
        <taxon>Pseudomonadati</taxon>
        <taxon>Bacteroidota</taxon>
        <taxon>Saprospiria</taxon>
        <taxon>Saprospirales</taxon>
        <taxon>Lewinellaceae</taxon>
        <taxon>Neolewinella</taxon>
    </lineage>
</organism>
<dbReference type="Pfam" id="PF01095">
    <property type="entry name" value="Pectinesterase"/>
    <property type="match status" value="1"/>
</dbReference>
<evidence type="ECO:0000256" key="2">
    <source>
        <dbReference type="ARBA" id="ARBA00022801"/>
    </source>
</evidence>
<dbReference type="InterPro" id="IPR000070">
    <property type="entry name" value="Pectinesterase_cat"/>
</dbReference>
<comment type="catalytic activity">
    <reaction evidence="5">
        <text>[(1-&gt;4)-alpha-D-galacturonosyl methyl ester](n) + n H2O = [(1-&gt;4)-alpha-D-galacturonosyl](n) + n methanol + n H(+)</text>
        <dbReference type="Rhea" id="RHEA:22380"/>
        <dbReference type="Rhea" id="RHEA-COMP:14570"/>
        <dbReference type="Rhea" id="RHEA-COMP:14573"/>
        <dbReference type="ChEBI" id="CHEBI:15377"/>
        <dbReference type="ChEBI" id="CHEBI:15378"/>
        <dbReference type="ChEBI" id="CHEBI:17790"/>
        <dbReference type="ChEBI" id="CHEBI:140522"/>
        <dbReference type="ChEBI" id="CHEBI:140523"/>
        <dbReference type="EC" id="3.1.1.11"/>
    </reaction>
</comment>
<evidence type="ECO:0000256" key="4">
    <source>
        <dbReference type="PROSITE-ProRule" id="PRU10040"/>
    </source>
</evidence>
<dbReference type="RefSeq" id="WP_099104836.1">
    <property type="nucleotide sequence ID" value="NZ_JAATJF010000001.1"/>
</dbReference>
<comment type="caution">
    <text evidence="7">The sequence shown here is derived from an EMBL/GenBank/DDBJ whole genome shotgun (WGS) entry which is preliminary data.</text>
</comment>
<sequence>MKHLLPILLLMITAAALPAQYAVDLYVAADGSAEFTRIQDAIDATKAFPDERITIHIKAGVYEEQVEVHAWNNRLTLAGAHADSTIIRFGAYFDSIGRGRNSTFHTPTLRVRGDDFRATGLTVANTAGPVGQAIAVAVEADRAEFHRCRFLGHQDTLYADEANTRQYYRECYIEGTTDFIFGAATALFENCTLHSKADSYITAASTPPGRDYGFVFLNCRLTADPAVTAVYLGRPWRSNARTVFLHSELGAHILPAGWDNWNDPAREATVFYAEYGNTGPGAAAGARVPWSRQLSPREARRYRKSEILKPFALPPMAD</sequence>
<feature type="chain" id="PRO_5013425040" description="Pectinesterase" evidence="5">
    <location>
        <begin position="22"/>
        <end position="318"/>
    </location>
</feature>
<dbReference type="PANTHER" id="PTHR31321">
    <property type="entry name" value="ACYL-COA THIOESTER HYDROLASE YBHC-RELATED"/>
    <property type="match status" value="1"/>
</dbReference>
<dbReference type="OrthoDB" id="9804686at2"/>
<dbReference type="SUPFAM" id="SSF51126">
    <property type="entry name" value="Pectin lyase-like"/>
    <property type="match status" value="1"/>
</dbReference>
<keyword evidence="3 5" id="KW-0063">Aspartyl esterase</keyword>
<feature type="signal peptide" evidence="5">
    <location>
        <begin position="1"/>
        <end position="21"/>
    </location>
</feature>
<keyword evidence="8" id="KW-1185">Reference proteome</keyword>
<evidence type="ECO:0000256" key="1">
    <source>
        <dbReference type="ARBA" id="ARBA00008891"/>
    </source>
</evidence>
<dbReference type="PANTHER" id="PTHR31321:SF57">
    <property type="entry name" value="PECTINESTERASE 53-RELATED"/>
    <property type="match status" value="1"/>
</dbReference>
<dbReference type="AlphaFoldDB" id="A0A2G0CIV5"/>
<dbReference type="UniPathway" id="UPA00545">
    <property type="reaction ID" value="UER00823"/>
</dbReference>
<dbReference type="PROSITE" id="PS00503">
    <property type="entry name" value="PECTINESTERASE_2"/>
    <property type="match status" value="1"/>
</dbReference>
<dbReference type="InterPro" id="IPR012334">
    <property type="entry name" value="Pectin_lyas_fold"/>
</dbReference>
<dbReference type="GO" id="GO:0042545">
    <property type="term" value="P:cell wall modification"/>
    <property type="evidence" value="ECO:0007669"/>
    <property type="project" value="UniProtKB-UniRule"/>
</dbReference>